<evidence type="ECO:0000256" key="1">
    <source>
        <dbReference type="SAM" id="SignalP"/>
    </source>
</evidence>
<dbReference type="RefSeq" id="WP_133286334.1">
    <property type="nucleotide sequence ID" value="NZ_BCMG01000008.1"/>
</dbReference>
<dbReference type="STRING" id="1302250.GCA_001313225_02376"/>
<name>A0A1Z5III4_9LACO</name>
<proteinExistence type="predicted"/>
<dbReference type="OrthoDB" id="2293239at2"/>
<sequence>MYKLIKGLAITGLALATFNVSATTASAHKTHDAYLKTIPKSFRGTWYCKSNLSKINEIKFTKYTFLSWGDHNMVTNHKALYKVEGTTKMSSSSSGHEGRKGYVGPLWAHHLKKSAWYMFAPGFLDQDPDMRLTHAYLRDNNGKKHRFPAVESSYSHLYGKHDGTPKNIYYFKASSWRSLNKPTTK</sequence>
<keyword evidence="3" id="KW-1185">Reference proteome</keyword>
<organism evidence="2 3">
    <name type="scientific">Secundilactobacillus silagei JCM 19001</name>
    <dbReference type="NCBI Taxonomy" id="1302250"/>
    <lineage>
        <taxon>Bacteria</taxon>
        <taxon>Bacillati</taxon>
        <taxon>Bacillota</taxon>
        <taxon>Bacilli</taxon>
        <taxon>Lactobacillales</taxon>
        <taxon>Lactobacillaceae</taxon>
        <taxon>Secundilactobacillus</taxon>
    </lineage>
</organism>
<dbReference type="Proteomes" id="UP000198402">
    <property type="component" value="Unassembled WGS sequence"/>
</dbReference>
<gene>
    <name evidence="2" type="ORF">IWT126_01605</name>
</gene>
<reference evidence="2 3" key="1">
    <citation type="submission" date="2015-11" db="EMBL/GenBank/DDBJ databases">
        <title>Draft genome sequences of new species of the genus Lactobacillus isolated from orchardgrass silage.</title>
        <authorList>
            <person name="Tohno M."/>
            <person name="Tanizawa Y."/>
            <person name="Arita M."/>
        </authorList>
    </citation>
    <scope>NUCLEOTIDE SEQUENCE [LARGE SCALE GENOMIC DNA]</scope>
    <source>
        <strain evidence="2 3">IWT126</strain>
    </source>
</reference>
<feature type="signal peptide" evidence="1">
    <location>
        <begin position="1"/>
        <end position="22"/>
    </location>
</feature>
<feature type="chain" id="PRO_5039297140" evidence="1">
    <location>
        <begin position="23"/>
        <end position="185"/>
    </location>
</feature>
<comment type="caution">
    <text evidence="2">The sequence shown here is derived from an EMBL/GenBank/DDBJ whole genome shotgun (WGS) entry which is preliminary data.</text>
</comment>
<protein>
    <submittedName>
        <fullName evidence="2">Uncharacterized protein</fullName>
    </submittedName>
</protein>
<evidence type="ECO:0000313" key="3">
    <source>
        <dbReference type="Proteomes" id="UP000198402"/>
    </source>
</evidence>
<keyword evidence="1" id="KW-0732">Signal</keyword>
<evidence type="ECO:0000313" key="2">
    <source>
        <dbReference type="EMBL" id="GAX01563.1"/>
    </source>
</evidence>
<dbReference type="EMBL" id="BCMG01000008">
    <property type="protein sequence ID" value="GAX01563.1"/>
    <property type="molecule type" value="Genomic_DNA"/>
</dbReference>
<accession>A0A1Z5III4</accession>
<dbReference type="AlphaFoldDB" id="A0A1Z5III4"/>